<gene>
    <name evidence="5" type="ORF">HYG81_04875</name>
</gene>
<keyword evidence="6" id="KW-1185">Reference proteome</keyword>
<dbReference type="Proteomes" id="UP000510869">
    <property type="component" value="Chromosome"/>
</dbReference>
<dbReference type="InterPro" id="IPR011862">
    <property type="entry name" value="Phos-bd"/>
</dbReference>
<keyword evidence="2" id="KW-0732">Signal</keyword>
<dbReference type="GeneID" id="56142514"/>
<dbReference type="PANTHER" id="PTHR30570">
    <property type="entry name" value="PERIPLASMIC PHOSPHATE BINDING COMPONENT OF PHOSPHATE ABC TRANSPORTER"/>
    <property type="match status" value="1"/>
</dbReference>
<dbReference type="SUPFAM" id="SSF53850">
    <property type="entry name" value="Periplasmic binding protein-like II"/>
    <property type="match status" value="1"/>
</dbReference>
<dbReference type="Pfam" id="PF12849">
    <property type="entry name" value="PBP_like_2"/>
    <property type="match status" value="1"/>
</dbReference>
<evidence type="ECO:0000313" key="5">
    <source>
        <dbReference type="EMBL" id="QLK26944.1"/>
    </source>
</evidence>
<dbReference type="KEGG" id="nay:HYG81_04875"/>
<dbReference type="InterPro" id="IPR006311">
    <property type="entry name" value="TAT_signal"/>
</dbReference>
<dbReference type="Gene3D" id="3.40.190.10">
    <property type="entry name" value="Periplasmic binding protein-like II"/>
    <property type="match status" value="2"/>
</dbReference>
<sequence length="324" mass="35337">MADNQFGRSVDGVSRRKFIATSGAVGAAAIAGCSEMSGSSDELSGDVIVKGSSTVFPISDAMAEEFMDDHPEVNVTVDPTGSGGGFENHFCPGDADINGASRPIKQEEQDHCADNDVTPIEMTIAKDALTMAVSTENDWVDCMSFDEMAQIWGDGGATTWADVNSDWPDEEIMLYGPDTTSGTYDWFSSNVIGGTHTTEYEGTEDDNTIIEGLEDSPYAMGYFGYSYYAQNEDRVKALDVKESEDDDCGEPSLQAAKDGSYPMARPLFIYPSEEAIQREEVYEFVKFYLEESNQDWIADDVGYVPSSDEQADENLSTLDEKADV</sequence>
<dbReference type="GO" id="GO:0042301">
    <property type="term" value="F:phosphate ion binding"/>
    <property type="evidence" value="ECO:0007669"/>
    <property type="project" value="InterPro"/>
</dbReference>
<dbReference type="NCBIfam" id="TIGR02136">
    <property type="entry name" value="ptsS_2"/>
    <property type="match status" value="1"/>
</dbReference>
<evidence type="ECO:0000259" key="4">
    <source>
        <dbReference type="Pfam" id="PF12849"/>
    </source>
</evidence>
<feature type="region of interest" description="Disordered" evidence="3">
    <location>
        <begin position="303"/>
        <end position="324"/>
    </location>
</feature>
<dbReference type="InterPro" id="IPR019546">
    <property type="entry name" value="TAT_signal_bac_arc"/>
</dbReference>
<dbReference type="OrthoDB" id="53390at2157"/>
<dbReference type="InterPro" id="IPR050811">
    <property type="entry name" value="Phosphate_ABC_transporter"/>
</dbReference>
<dbReference type="PROSITE" id="PS51318">
    <property type="entry name" value="TAT"/>
    <property type="match status" value="1"/>
</dbReference>
<feature type="domain" description="PBP" evidence="4">
    <location>
        <begin position="42"/>
        <end position="289"/>
    </location>
</feature>
<proteinExistence type="predicted"/>
<evidence type="ECO:0000256" key="1">
    <source>
        <dbReference type="ARBA" id="ARBA00022448"/>
    </source>
</evidence>
<name>A0A7D6GW07_9EURY</name>
<dbReference type="PANTHER" id="PTHR30570:SF1">
    <property type="entry name" value="PHOSPHATE-BINDING PROTEIN PSTS"/>
    <property type="match status" value="1"/>
</dbReference>
<organism evidence="5 6">
    <name type="scientific">Natrinema zhouii</name>
    <dbReference type="NCBI Taxonomy" id="1710539"/>
    <lineage>
        <taxon>Archaea</taxon>
        <taxon>Methanobacteriati</taxon>
        <taxon>Methanobacteriota</taxon>
        <taxon>Stenosarchaea group</taxon>
        <taxon>Halobacteria</taxon>
        <taxon>Halobacteriales</taxon>
        <taxon>Natrialbaceae</taxon>
        <taxon>Natrinema</taxon>
    </lineage>
</organism>
<accession>A0A7D6GW07</accession>
<dbReference type="NCBIfam" id="TIGR01409">
    <property type="entry name" value="TAT_signal_seq"/>
    <property type="match status" value="1"/>
</dbReference>
<dbReference type="RefSeq" id="WP_180842115.1">
    <property type="nucleotide sequence ID" value="NZ_CP059154.1"/>
</dbReference>
<reference evidence="5 6" key="1">
    <citation type="submission" date="2020-07" db="EMBL/GenBank/DDBJ databases">
        <title>Natrinema (YPL30) sp. nov. and Haloterrigena xxxxxx (YPL8) sp. nov., isolated from a salt mine.</title>
        <authorList>
            <person name="Cui H."/>
        </authorList>
    </citation>
    <scope>NUCLEOTIDE SEQUENCE [LARGE SCALE GENOMIC DNA]</scope>
    <source>
        <strain evidence="5 6">YPL13</strain>
    </source>
</reference>
<evidence type="ECO:0000256" key="2">
    <source>
        <dbReference type="ARBA" id="ARBA00022729"/>
    </source>
</evidence>
<dbReference type="InterPro" id="IPR024370">
    <property type="entry name" value="PBP_domain"/>
</dbReference>
<keyword evidence="1" id="KW-0813">Transport</keyword>
<dbReference type="CDD" id="cd13654">
    <property type="entry name" value="PBP2_phosphate_like_2"/>
    <property type="match status" value="1"/>
</dbReference>
<evidence type="ECO:0000313" key="6">
    <source>
        <dbReference type="Proteomes" id="UP000510869"/>
    </source>
</evidence>
<dbReference type="AlphaFoldDB" id="A0A7D6GW07"/>
<protein>
    <submittedName>
        <fullName evidence="5">PstS family phosphate ABC transporter substrate-binding protein</fullName>
    </submittedName>
</protein>
<evidence type="ECO:0000256" key="3">
    <source>
        <dbReference type="SAM" id="MobiDB-lite"/>
    </source>
</evidence>
<dbReference type="EMBL" id="CP059154">
    <property type="protein sequence ID" value="QLK26944.1"/>
    <property type="molecule type" value="Genomic_DNA"/>
</dbReference>